<dbReference type="RefSeq" id="WP_244626708.1">
    <property type="nucleotide sequence ID" value="NZ_CAADFC020000020.1"/>
</dbReference>
<reference evidence="1" key="1">
    <citation type="submission" date="2019-02" db="EMBL/GenBank/DDBJ databases">
        <authorList>
            <person name="Pothier F.J."/>
        </authorList>
    </citation>
    <scope>NUCLEOTIDE SEQUENCE</scope>
    <source>
        <strain evidence="1">CI-1B</strain>
    </source>
</reference>
<name>A0A508TJM4_9BRAD</name>
<keyword evidence="2" id="KW-1185">Reference proteome</keyword>
<evidence type="ECO:0000313" key="1">
    <source>
        <dbReference type="EMBL" id="VIO74553.1"/>
    </source>
</evidence>
<comment type="caution">
    <text evidence="1">The sequence shown here is derived from an EMBL/GenBank/DDBJ whole genome shotgun (WGS) entry which is preliminary data.</text>
</comment>
<evidence type="ECO:0000313" key="2">
    <source>
        <dbReference type="Proteomes" id="UP000328092"/>
    </source>
</evidence>
<gene>
    <name evidence="1" type="ORF">CI1B_53260</name>
</gene>
<accession>A0A508TJM4</accession>
<organism evidence="1 2">
    <name type="scientific">Bradyrhizobium ivorense</name>
    <dbReference type="NCBI Taxonomy" id="2511166"/>
    <lineage>
        <taxon>Bacteria</taxon>
        <taxon>Pseudomonadati</taxon>
        <taxon>Pseudomonadota</taxon>
        <taxon>Alphaproteobacteria</taxon>
        <taxon>Hyphomicrobiales</taxon>
        <taxon>Nitrobacteraceae</taxon>
        <taxon>Bradyrhizobium</taxon>
    </lineage>
</organism>
<proteinExistence type="predicted"/>
<protein>
    <submittedName>
        <fullName evidence="1">Uncharacterized protein</fullName>
    </submittedName>
</protein>
<dbReference type="EMBL" id="CAADFC020000020">
    <property type="protein sequence ID" value="VIO74553.1"/>
    <property type="molecule type" value="Genomic_DNA"/>
</dbReference>
<sequence>MAHPEVSHQKASYQKALDQWAQDQKVLDQKVLDQKIRELQEWLRQAWQQLADPSMTTFSRRELRNQMKQCTADLRMHLQEASDRPPVPPATPSKRFAKPELRLLAWS</sequence>
<dbReference type="AlphaFoldDB" id="A0A508TJM4"/>
<dbReference type="Proteomes" id="UP000328092">
    <property type="component" value="Unassembled WGS sequence"/>
</dbReference>